<accession>A0ABP8X6Z4</accession>
<evidence type="ECO:0000256" key="3">
    <source>
        <dbReference type="ARBA" id="ARBA00023163"/>
    </source>
</evidence>
<dbReference type="EMBL" id="BAABHM010000011">
    <property type="protein sequence ID" value="GAA4702081.1"/>
    <property type="molecule type" value="Genomic_DNA"/>
</dbReference>
<dbReference type="InterPro" id="IPR028978">
    <property type="entry name" value="Chorismate_lyase_/UTRA_dom_sf"/>
</dbReference>
<keyword evidence="1" id="KW-0805">Transcription regulation</keyword>
<evidence type="ECO:0000256" key="2">
    <source>
        <dbReference type="ARBA" id="ARBA00023125"/>
    </source>
</evidence>
<dbReference type="InterPro" id="IPR011663">
    <property type="entry name" value="UTRA"/>
</dbReference>
<evidence type="ECO:0000313" key="6">
    <source>
        <dbReference type="EMBL" id="GAA4702081.1"/>
    </source>
</evidence>
<dbReference type="PANTHER" id="PTHR44846">
    <property type="entry name" value="MANNOSYL-D-GLYCERATE TRANSPORT/METABOLISM SYSTEM REPRESSOR MNGR-RELATED"/>
    <property type="match status" value="1"/>
</dbReference>
<dbReference type="SMART" id="SM00866">
    <property type="entry name" value="UTRA"/>
    <property type="match status" value="1"/>
</dbReference>
<reference evidence="7" key="1">
    <citation type="journal article" date="2019" name="Int. J. Syst. Evol. Microbiol.">
        <title>The Global Catalogue of Microorganisms (GCM) 10K type strain sequencing project: providing services to taxonomists for standard genome sequencing and annotation.</title>
        <authorList>
            <consortium name="The Broad Institute Genomics Platform"/>
            <consortium name="The Broad Institute Genome Sequencing Center for Infectious Disease"/>
            <person name="Wu L."/>
            <person name="Ma J."/>
        </authorList>
    </citation>
    <scope>NUCLEOTIDE SEQUENCE [LARGE SCALE GENOMIC DNA]</scope>
    <source>
        <strain evidence="7">JCM 17975</strain>
    </source>
</reference>
<keyword evidence="7" id="KW-1185">Reference proteome</keyword>
<protein>
    <submittedName>
        <fullName evidence="6">GntR family transcriptional regulator</fullName>
    </submittedName>
</protein>
<gene>
    <name evidence="6" type="ORF">GCM10023198_24140</name>
</gene>
<dbReference type="PROSITE" id="PS50949">
    <property type="entry name" value="HTH_GNTR"/>
    <property type="match status" value="1"/>
</dbReference>
<evidence type="ECO:0000256" key="1">
    <source>
        <dbReference type="ARBA" id="ARBA00023015"/>
    </source>
</evidence>
<feature type="domain" description="HTH gntR-type" evidence="5">
    <location>
        <begin position="9"/>
        <end position="77"/>
    </location>
</feature>
<dbReference type="SUPFAM" id="SSF64288">
    <property type="entry name" value="Chorismate lyase-like"/>
    <property type="match status" value="1"/>
</dbReference>
<dbReference type="InterPro" id="IPR000524">
    <property type="entry name" value="Tscrpt_reg_HTH_GntR"/>
</dbReference>
<keyword evidence="3" id="KW-0804">Transcription</keyword>
<dbReference type="Proteomes" id="UP001500843">
    <property type="component" value="Unassembled WGS sequence"/>
</dbReference>
<organism evidence="6 7">
    <name type="scientific">Promicromonospora umidemergens</name>
    <dbReference type="NCBI Taxonomy" id="629679"/>
    <lineage>
        <taxon>Bacteria</taxon>
        <taxon>Bacillati</taxon>
        <taxon>Actinomycetota</taxon>
        <taxon>Actinomycetes</taxon>
        <taxon>Micrococcales</taxon>
        <taxon>Promicromonosporaceae</taxon>
        <taxon>Promicromonospora</taxon>
    </lineage>
</organism>
<dbReference type="SMART" id="SM00345">
    <property type="entry name" value="HTH_GNTR"/>
    <property type="match status" value="1"/>
</dbReference>
<feature type="region of interest" description="Disordered" evidence="4">
    <location>
        <begin position="255"/>
        <end position="276"/>
    </location>
</feature>
<dbReference type="Pfam" id="PF00392">
    <property type="entry name" value="GntR"/>
    <property type="match status" value="1"/>
</dbReference>
<dbReference type="Pfam" id="PF07702">
    <property type="entry name" value="UTRA"/>
    <property type="match status" value="1"/>
</dbReference>
<dbReference type="PRINTS" id="PR00035">
    <property type="entry name" value="HTHGNTR"/>
</dbReference>
<dbReference type="Gene3D" id="3.40.1410.10">
    <property type="entry name" value="Chorismate lyase-like"/>
    <property type="match status" value="1"/>
</dbReference>
<dbReference type="CDD" id="cd07377">
    <property type="entry name" value="WHTH_GntR"/>
    <property type="match status" value="1"/>
</dbReference>
<proteinExistence type="predicted"/>
<dbReference type="Gene3D" id="1.10.10.10">
    <property type="entry name" value="Winged helix-like DNA-binding domain superfamily/Winged helix DNA-binding domain"/>
    <property type="match status" value="1"/>
</dbReference>
<sequence>MALPGPDGTPLHRKLSSELRAQILGRALAPGAHVPTEAELQERYGVSRSVVRQALAALEQEGLVERRRGRGTTVRERGELHRLVQRVPGLSTQVEDGGVHVGTRVLELCTEPVSEATSVLGSGQVLRMRRLRSAGGEPLAAIETWLPAEFGELTADELTDTSLHATIRRRFGTRVVAGKRQVRAVGADSETAELLQVPVGAPVLLLEGTSTDEAARPVEVFRTWHRADRVVFDINVIREPDAAANLADTFTGLRAQTAPTGPHGAAPDGGSGTSAGLRARLDALGREMLDLARQLEHDEGDPHR</sequence>
<keyword evidence="2" id="KW-0238">DNA-binding</keyword>
<evidence type="ECO:0000313" key="7">
    <source>
        <dbReference type="Proteomes" id="UP001500843"/>
    </source>
</evidence>
<dbReference type="PANTHER" id="PTHR44846:SF1">
    <property type="entry name" value="MANNOSYL-D-GLYCERATE TRANSPORT_METABOLISM SYSTEM REPRESSOR MNGR-RELATED"/>
    <property type="match status" value="1"/>
</dbReference>
<comment type="caution">
    <text evidence="6">The sequence shown here is derived from an EMBL/GenBank/DDBJ whole genome shotgun (WGS) entry which is preliminary data.</text>
</comment>
<dbReference type="InterPro" id="IPR036388">
    <property type="entry name" value="WH-like_DNA-bd_sf"/>
</dbReference>
<evidence type="ECO:0000256" key="4">
    <source>
        <dbReference type="SAM" id="MobiDB-lite"/>
    </source>
</evidence>
<dbReference type="InterPro" id="IPR050679">
    <property type="entry name" value="Bact_HTH_transcr_reg"/>
</dbReference>
<dbReference type="InterPro" id="IPR036390">
    <property type="entry name" value="WH_DNA-bd_sf"/>
</dbReference>
<dbReference type="SUPFAM" id="SSF46785">
    <property type="entry name" value="Winged helix' DNA-binding domain"/>
    <property type="match status" value="1"/>
</dbReference>
<name>A0ABP8X6Z4_9MICO</name>
<evidence type="ECO:0000259" key="5">
    <source>
        <dbReference type="PROSITE" id="PS50949"/>
    </source>
</evidence>